<sequence>MSHGPIYNPPVPFTTPFPYGLNDGTLVVISGNVTHSGDRFAVNLQCGHGGKDDIAFHFNPRFEGGIVVCNTMEHQNWGSEENKREMPFHRGQPFEIRILVSHHSYMVSVNRNHFVEYKHRIPIHRVNTLNINGSVALTSVDIQAQGAGFLSQMNNPAFAPQPGFAPQQFPGGPAFNPGQFPGAPMQFANFAIPYTTNIFGGFFPSKTIVINGTVSVHPKRFHINLKFKDGTALHFNPRFDENTIVRNSRLNNSWGKEERQLSGHGMCFAPGQSFVIQIICEPHAFKVNVNGHHVCDFNHRVHNLQQIDTLEIDGDVTLQHVQI</sequence>
<dbReference type="Gene3D" id="2.60.120.200">
    <property type="match status" value="2"/>
</dbReference>
<dbReference type="AlphaFoldDB" id="A0AAD1VNB0"/>
<feature type="domain" description="Galectin" evidence="4">
    <location>
        <begin position="13"/>
        <end position="143"/>
    </location>
</feature>
<dbReference type="CDD" id="cd00070">
    <property type="entry name" value="GLECT"/>
    <property type="match status" value="2"/>
</dbReference>
<evidence type="ECO:0000256" key="1">
    <source>
        <dbReference type="ARBA" id="ARBA00022734"/>
    </source>
</evidence>
<dbReference type="PANTHER" id="PTHR11346:SF80">
    <property type="entry name" value="GALECTIN-9C"/>
    <property type="match status" value="1"/>
</dbReference>
<dbReference type="GO" id="GO:0016936">
    <property type="term" value="F:galactoside binding"/>
    <property type="evidence" value="ECO:0007669"/>
    <property type="project" value="TreeGrafter"/>
</dbReference>
<dbReference type="PROSITE" id="PS51304">
    <property type="entry name" value="GALECTIN"/>
    <property type="match status" value="2"/>
</dbReference>
<dbReference type="InterPro" id="IPR001079">
    <property type="entry name" value="Galectin_CRD"/>
</dbReference>
<proteinExistence type="predicted"/>
<dbReference type="GO" id="GO:0032689">
    <property type="term" value="P:negative regulation of type II interferon production"/>
    <property type="evidence" value="ECO:0007669"/>
    <property type="project" value="TreeGrafter"/>
</dbReference>
<gene>
    <name evidence="5" type="ORF">PECUL_23A033342</name>
</gene>
<keyword evidence="1 3" id="KW-0430">Lectin</keyword>
<feature type="domain" description="Galectin" evidence="4">
    <location>
        <begin position="194"/>
        <end position="323"/>
    </location>
</feature>
<dbReference type="GO" id="GO:0030246">
    <property type="term" value="F:carbohydrate binding"/>
    <property type="evidence" value="ECO:0007669"/>
    <property type="project" value="UniProtKB-UniRule"/>
</dbReference>
<dbReference type="InterPro" id="IPR013320">
    <property type="entry name" value="ConA-like_dom_sf"/>
</dbReference>
<protein>
    <recommendedName>
        <fullName evidence="3">Galectin</fullName>
    </recommendedName>
</protein>
<organism evidence="5 6">
    <name type="scientific">Pelobates cultripes</name>
    <name type="common">Western spadefoot toad</name>
    <dbReference type="NCBI Taxonomy" id="61616"/>
    <lineage>
        <taxon>Eukaryota</taxon>
        <taxon>Metazoa</taxon>
        <taxon>Chordata</taxon>
        <taxon>Craniata</taxon>
        <taxon>Vertebrata</taxon>
        <taxon>Euteleostomi</taxon>
        <taxon>Amphibia</taxon>
        <taxon>Batrachia</taxon>
        <taxon>Anura</taxon>
        <taxon>Pelobatoidea</taxon>
        <taxon>Pelobatidae</taxon>
        <taxon>Pelobates</taxon>
    </lineage>
</organism>
<keyword evidence="2" id="KW-0677">Repeat</keyword>
<evidence type="ECO:0000313" key="5">
    <source>
        <dbReference type="EMBL" id="CAH2222965.1"/>
    </source>
</evidence>
<dbReference type="EMBL" id="OW240912">
    <property type="protein sequence ID" value="CAH2222965.1"/>
    <property type="molecule type" value="Genomic_DNA"/>
</dbReference>
<dbReference type="FunFam" id="2.60.120.200:FF:000078">
    <property type="entry name" value="Galectin"/>
    <property type="match status" value="1"/>
</dbReference>
<evidence type="ECO:0000313" key="6">
    <source>
        <dbReference type="Proteomes" id="UP001295444"/>
    </source>
</evidence>
<evidence type="ECO:0000259" key="4">
    <source>
        <dbReference type="PROSITE" id="PS51304"/>
    </source>
</evidence>
<dbReference type="GO" id="GO:2000562">
    <property type="term" value="P:negative regulation of CD4-positive, alpha-beta T cell proliferation"/>
    <property type="evidence" value="ECO:0007669"/>
    <property type="project" value="TreeGrafter"/>
</dbReference>
<dbReference type="GO" id="GO:0005634">
    <property type="term" value="C:nucleus"/>
    <property type="evidence" value="ECO:0007669"/>
    <property type="project" value="TreeGrafter"/>
</dbReference>
<reference evidence="5" key="1">
    <citation type="submission" date="2022-03" db="EMBL/GenBank/DDBJ databases">
        <authorList>
            <person name="Alioto T."/>
            <person name="Alioto T."/>
            <person name="Gomez Garrido J."/>
        </authorList>
    </citation>
    <scope>NUCLEOTIDE SEQUENCE</scope>
</reference>
<name>A0AAD1VNB0_PELCU</name>
<dbReference type="SMART" id="SM00276">
    <property type="entry name" value="GLECT"/>
    <property type="match status" value="2"/>
</dbReference>
<accession>A0AAD1VNB0</accession>
<dbReference type="Proteomes" id="UP001295444">
    <property type="component" value="Chromosome 01"/>
</dbReference>
<evidence type="ECO:0000256" key="2">
    <source>
        <dbReference type="ARBA" id="ARBA00022737"/>
    </source>
</evidence>
<dbReference type="GO" id="GO:0005829">
    <property type="term" value="C:cytosol"/>
    <property type="evidence" value="ECO:0007669"/>
    <property type="project" value="TreeGrafter"/>
</dbReference>
<dbReference type="Pfam" id="PF00337">
    <property type="entry name" value="Gal-bind_lectin"/>
    <property type="match status" value="2"/>
</dbReference>
<dbReference type="PANTHER" id="PTHR11346">
    <property type="entry name" value="GALECTIN"/>
    <property type="match status" value="1"/>
</dbReference>
<evidence type="ECO:0000256" key="3">
    <source>
        <dbReference type="RuleBase" id="RU102079"/>
    </source>
</evidence>
<keyword evidence="6" id="KW-1185">Reference proteome</keyword>
<dbReference type="SUPFAM" id="SSF49899">
    <property type="entry name" value="Concanavalin A-like lectins/glucanases"/>
    <property type="match status" value="2"/>
</dbReference>
<dbReference type="GO" id="GO:0010628">
    <property type="term" value="P:positive regulation of gene expression"/>
    <property type="evidence" value="ECO:0007669"/>
    <property type="project" value="TreeGrafter"/>
</dbReference>
<dbReference type="SMART" id="SM00908">
    <property type="entry name" value="Gal-bind_lectin"/>
    <property type="match status" value="2"/>
</dbReference>
<dbReference type="FunFam" id="2.60.120.200:FF:000023">
    <property type="entry name" value="Galectin"/>
    <property type="match status" value="1"/>
</dbReference>
<dbReference type="InterPro" id="IPR044156">
    <property type="entry name" value="Galectin-like"/>
</dbReference>